<dbReference type="InterPro" id="IPR038591">
    <property type="entry name" value="NolW-like_sf"/>
</dbReference>
<evidence type="ECO:0000256" key="7">
    <source>
        <dbReference type="ARBA" id="ARBA00022927"/>
    </source>
</evidence>
<comment type="caution">
    <text evidence="15">The sequence shown here is derived from an EMBL/GenBank/DDBJ whole genome shotgun (WGS) entry which is preliminary data.</text>
</comment>
<dbReference type="Pfam" id="PF00263">
    <property type="entry name" value="Secretin"/>
    <property type="match status" value="1"/>
</dbReference>
<dbReference type="InterPro" id="IPR049371">
    <property type="entry name" value="GspD-like_N0"/>
</dbReference>
<evidence type="ECO:0000256" key="4">
    <source>
        <dbReference type="ARBA" id="ARBA00022452"/>
    </source>
</evidence>
<proteinExistence type="inferred from homology"/>
<evidence type="ECO:0000259" key="13">
    <source>
        <dbReference type="Pfam" id="PF03958"/>
    </source>
</evidence>
<feature type="region of interest" description="Disordered" evidence="11">
    <location>
        <begin position="631"/>
        <end position="652"/>
    </location>
</feature>
<dbReference type="PROSITE" id="PS51257">
    <property type="entry name" value="PROKAR_LIPOPROTEIN"/>
    <property type="match status" value="1"/>
</dbReference>
<dbReference type="InterPro" id="IPR050810">
    <property type="entry name" value="Bact_Secretion_Sys_Channel"/>
</dbReference>
<evidence type="ECO:0000256" key="6">
    <source>
        <dbReference type="ARBA" id="ARBA00022729"/>
    </source>
</evidence>
<dbReference type="PRINTS" id="PR00811">
    <property type="entry name" value="BCTERIALGSPD"/>
</dbReference>
<feature type="region of interest" description="Disordered" evidence="11">
    <location>
        <begin position="744"/>
        <end position="765"/>
    </location>
</feature>
<dbReference type="Proteomes" id="UP001521074">
    <property type="component" value="Unassembled WGS sequence"/>
</dbReference>
<dbReference type="EMBL" id="JAJSOJ010000010">
    <property type="protein sequence ID" value="MCE0742844.1"/>
    <property type="molecule type" value="Genomic_DNA"/>
</dbReference>
<comment type="subcellular location">
    <subcellularLocation>
        <location evidence="1 10">Cell outer membrane</location>
    </subcellularLocation>
</comment>
<evidence type="ECO:0000259" key="12">
    <source>
        <dbReference type="Pfam" id="PF00263"/>
    </source>
</evidence>
<evidence type="ECO:0000256" key="1">
    <source>
        <dbReference type="ARBA" id="ARBA00004442"/>
    </source>
</evidence>
<keyword evidence="16" id="KW-1185">Reference proteome</keyword>
<dbReference type="Gene3D" id="3.55.50.30">
    <property type="match status" value="1"/>
</dbReference>
<name>A0ABS8VS05_9PROT</name>
<keyword evidence="7" id="KW-0653">Protein transport</keyword>
<dbReference type="PANTHER" id="PTHR30332">
    <property type="entry name" value="PROBABLE GENERAL SECRETION PATHWAY PROTEIN D"/>
    <property type="match status" value="1"/>
</dbReference>
<evidence type="ECO:0000256" key="8">
    <source>
        <dbReference type="ARBA" id="ARBA00023136"/>
    </source>
</evidence>
<sequence>MKNTQNLSLTVGVLGLLSLAGCQENEPVVTPLPGSVVSMNAPERTNGQISVATGSKALASYGRRSSSGLTSGGQGASGDITLNFAGTDVRAATDQILGDLMGVNYTIDPGVQGSVTLRVTHPVRRDQLLPVLKDLLAGVGATVVQDNGLYRVVPLAGAGGRAGGQGGGVEQGQIAIALKYTSAENLAKVLKPFEQNGGHIAASSGSNVIIVSGDPATRQSLADLVRSFDTDILSGMSYALLPSISGNAQELSHALQTALDAGKSGALSGQLQIVPMSRIDSVLVVAHTERQILDVQRLYRLVEARRYKTARVWNVYYLQNERANDVAYVLQQAFTPSHVTARPTTQNSSVGQMGNAMSQNGMSGGSSSGSSSSMGDSSSQQGLGSLSSGSSSSNGQSDGTTGSGGSQSSQQQDDGISNNPLLGGLGNQGSGESSRETVKIIPDLQNNSILVYGTPEETGDVIAMLHKIDIIPLQVRIDATVAEVTLNDNLKYGTQFFFKSGGVNGILSSATQSISTTLTSSQLSSSFPGFVLGGSSQGGAPFVINLLQGITKVQVLSSPELMVMDNQSASLMVGDLVPYLTGSTTGVLTSNSTITNSINYQPTGVILQITPHVSNGDLVTLDVSQQVSQVSSSTTTTGSGSINSPTFSERQVKSRVEIADGQTVGLAGMITDNRQTGNQGMPWIKDIPLLGALAGNQTNSRSRTELLVLITPHVIHSQTDASKLTQDMRELLPHAAMLQPEMAKLPMSGSSNPNHRVLRAVGLND</sequence>
<organism evidence="15 16">
    <name type="scientific">Acetobacter sicerae</name>
    <dbReference type="NCBI Taxonomy" id="85325"/>
    <lineage>
        <taxon>Bacteria</taxon>
        <taxon>Pseudomonadati</taxon>
        <taxon>Pseudomonadota</taxon>
        <taxon>Alphaproteobacteria</taxon>
        <taxon>Acetobacterales</taxon>
        <taxon>Acetobacteraceae</taxon>
        <taxon>Acetobacter</taxon>
    </lineage>
</organism>
<feature type="region of interest" description="Disordered" evidence="11">
    <location>
        <begin position="339"/>
        <end position="435"/>
    </location>
</feature>
<feature type="domain" description="NolW-like" evidence="13">
    <location>
        <begin position="315"/>
        <end position="470"/>
    </location>
</feature>
<protein>
    <submittedName>
        <fullName evidence="15">Type II secretion system secretin GspD</fullName>
    </submittedName>
</protein>
<dbReference type="RefSeq" id="WP_232876362.1">
    <property type="nucleotide sequence ID" value="NZ_JAJSOJ010000010.1"/>
</dbReference>
<dbReference type="Gene3D" id="3.30.1370.120">
    <property type="match status" value="2"/>
</dbReference>
<feature type="compositionally biased region" description="Polar residues" evidence="11">
    <location>
        <begin position="339"/>
        <end position="357"/>
    </location>
</feature>
<feature type="compositionally biased region" description="Low complexity" evidence="11">
    <location>
        <begin position="631"/>
        <end position="641"/>
    </location>
</feature>
<evidence type="ECO:0000256" key="11">
    <source>
        <dbReference type="SAM" id="MobiDB-lite"/>
    </source>
</evidence>
<keyword evidence="3 10" id="KW-0813">Transport</keyword>
<feature type="compositionally biased region" description="Low complexity" evidence="11">
    <location>
        <begin position="368"/>
        <end position="422"/>
    </location>
</feature>
<keyword evidence="5" id="KW-0812">Transmembrane</keyword>
<evidence type="ECO:0000256" key="9">
    <source>
        <dbReference type="ARBA" id="ARBA00023237"/>
    </source>
</evidence>
<dbReference type="InterPro" id="IPR001775">
    <property type="entry name" value="GspD/PilQ"/>
</dbReference>
<feature type="domain" description="Type II/III secretion system secretin-like" evidence="12">
    <location>
        <begin position="547"/>
        <end position="715"/>
    </location>
</feature>
<dbReference type="Pfam" id="PF21305">
    <property type="entry name" value="type_II_gspD_N0"/>
    <property type="match status" value="1"/>
</dbReference>
<dbReference type="NCBIfam" id="TIGR02517">
    <property type="entry name" value="type_II_gspD"/>
    <property type="match status" value="1"/>
</dbReference>
<keyword evidence="9" id="KW-0998">Cell outer membrane</keyword>
<dbReference type="InterPro" id="IPR013356">
    <property type="entry name" value="T2SS_GspD"/>
</dbReference>
<evidence type="ECO:0000313" key="16">
    <source>
        <dbReference type="Proteomes" id="UP001521074"/>
    </source>
</evidence>
<evidence type="ECO:0000259" key="14">
    <source>
        <dbReference type="Pfam" id="PF21305"/>
    </source>
</evidence>
<keyword evidence="6" id="KW-0732">Signal</keyword>
<dbReference type="InterPro" id="IPR004846">
    <property type="entry name" value="T2SS/T3SS_dom"/>
</dbReference>
<accession>A0ABS8VS05</accession>
<keyword evidence="4" id="KW-1134">Transmembrane beta strand</keyword>
<evidence type="ECO:0000313" key="15">
    <source>
        <dbReference type="EMBL" id="MCE0742844.1"/>
    </source>
</evidence>
<evidence type="ECO:0000256" key="10">
    <source>
        <dbReference type="RuleBase" id="RU004004"/>
    </source>
</evidence>
<keyword evidence="8" id="KW-0472">Membrane</keyword>
<feature type="domain" description="GspD-like N0" evidence="14">
    <location>
        <begin position="82"/>
        <end position="152"/>
    </location>
</feature>
<gene>
    <name evidence="15" type="primary">gspD</name>
    <name evidence="15" type="ORF">LWC05_02915</name>
</gene>
<dbReference type="PANTHER" id="PTHR30332:SF25">
    <property type="entry name" value="SECRETIN XPSD"/>
    <property type="match status" value="1"/>
</dbReference>
<evidence type="ECO:0000256" key="5">
    <source>
        <dbReference type="ARBA" id="ARBA00022692"/>
    </source>
</evidence>
<dbReference type="InterPro" id="IPR005644">
    <property type="entry name" value="NolW-like"/>
</dbReference>
<evidence type="ECO:0000256" key="3">
    <source>
        <dbReference type="ARBA" id="ARBA00022448"/>
    </source>
</evidence>
<comment type="similarity">
    <text evidence="2">Belongs to the bacterial secretin family. GSP D subfamily.</text>
</comment>
<evidence type="ECO:0000256" key="2">
    <source>
        <dbReference type="ARBA" id="ARBA00006980"/>
    </source>
</evidence>
<feature type="domain" description="NolW-like" evidence="13">
    <location>
        <begin position="176"/>
        <end position="230"/>
    </location>
</feature>
<reference evidence="15 16" key="1">
    <citation type="submission" date="2021-12" db="EMBL/GenBank/DDBJ databases">
        <title>Genome sequence of Acetobacter sicerae DmPark20a_162.</title>
        <authorList>
            <person name="Chaston J.M."/>
        </authorList>
    </citation>
    <scope>NUCLEOTIDE SEQUENCE [LARGE SCALE GENOMIC DNA]</scope>
    <source>
        <strain evidence="15 16">DmPark20a_162</strain>
    </source>
</reference>
<dbReference type="Pfam" id="PF03958">
    <property type="entry name" value="Secretin_N"/>
    <property type="match status" value="2"/>
</dbReference>